<dbReference type="InterPro" id="IPR013149">
    <property type="entry name" value="ADH-like_C"/>
</dbReference>
<dbReference type="Proteomes" id="UP001140091">
    <property type="component" value="Unassembled WGS sequence"/>
</dbReference>
<feature type="domain" description="Enoyl reductase (ER)" evidence="1">
    <location>
        <begin position="17"/>
        <end position="349"/>
    </location>
</feature>
<evidence type="ECO:0000259" key="1">
    <source>
        <dbReference type="SMART" id="SM00829"/>
    </source>
</evidence>
<dbReference type="Gene3D" id="3.90.180.10">
    <property type="entry name" value="Medium-chain alcohol dehydrogenases, catalytic domain"/>
    <property type="match status" value="1"/>
</dbReference>
<dbReference type="OrthoDB" id="3233595at2759"/>
<keyword evidence="3" id="KW-1185">Reference proteome</keyword>
<dbReference type="EMBL" id="JANBPK010000036">
    <property type="protein sequence ID" value="KAJ2936608.1"/>
    <property type="molecule type" value="Genomic_DNA"/>
</dbReference>
<dbReference type="SUPFAM" id="SSF50129">
    <property type="entry name" value="GroES-like"/>
    <property type="match status" value="1"/>
</dbReference>
<dbReference type="PANTHER" id="PTHR45348">
    <property type="entry name" value="HYPOTHETICAL OXIDOREDUCTASE (EUROFUNG)"/>
    <property type="match status" value="1"/>
</dbReference>
<evidence type="ECO:0000313" key="2">
    <source>
        <dbReference type="EMBL" id="KAJ2936608.1"/>
    </source>
</evidence>
<feature type="non-terminal residue" evidence="2">
    <location>
        <position position="356"/>
    </location>
</feature>
<protein>
    <recommendedName>
        <fullName evidence="1">Enoyl reductase (ER) domain-containing protein</fullName>
    </recommendedName>
</protein>
<dbReference type="InterPro" id="IPR011032">
    <property type="entry name" value="GroES-like_sf"/>
</dbReference>
<dbReference type="InterPro" id="IPR020843">
    <property type="entry name" value="ER"/>
</dbReference>
<evidence type="ECO:0000313" key="3">
    <source>
        <dbReference type="Proteomes" id="UP001140091"/>
    </source>
</evidence>
<name>A0A9W8MPP8_9AGAR</name>
<organism evidence="2 3">
    <name type="scientific">Candolleomyces eurysporus</name>
    <dbReference type="NCBI Taxonomy" id="2828524"/>
    <lineage>
        <taxon>Eukaryota</taxon>
        <taxon>Fungi</taxon>
        <taxon>Dikarya</taxon>
        <taxon>Basidiomycota</taxon>
        <taxon>Agaricomycotina</taxon>
        <taxon>Agaricomycetes</taxon>
        <taxon>Agaricomycetidae</taxon>
        <taxon>Agaricales</taxon>
        <taxon>Agaricineae</taxon>
        <taxon>Psathyrellaceae</taxon>
        <taxon>Candolleomyces</taxon>
    </lineage>
</organism>
<gene>
    <name evidence="2" type="ORF">H1R20_g486</name>
</gene>
<dbReference type="InterPro" id="IPR047122">
    <property type="entry name" value="Trans-enoyl_RdTase-like"/>
</dbReference>
<sequence length="356" mass="38179">MAQIAKDQQALVLEKKHAEFTVASVPVPKPGKDEVLVKVYSSALNPVDWKIQKHGWFVEEYPAILGTDIAGEVVQLGEGVSESGLVAIGDRVFFQGLYEKNEYRGFQQYTLADVRTLAKIPSNVTYDQASTIPVALTAAYVAFYNAAPHGLGFVPPVRPDGKGKYANTPIVILGGSSSVGQYAIQLAKLSGFSPIITTSSLKHEEWLKSQGATHVVDRNSPLTAQEAERLASQPVLTAFDAISGADTQEQAIDVVAPGGRIAVVLDVVDAVKAKAEAQNKTTARVLGLKTFTPDHVEKLREFWANATKLLEDGDLKPNKVEVLPNGLIGIAEGLKKLEANKVSGAKLVARPQENSS</sequence>
<dbReference type="CDD" id="cd08249">
    <property type="entry name" value="enoyl_reductase_like"/>
    <property type="match status" value="1"/>
</dbReference>
<proteinExistence type="predicted"/>
<dbReference type="Pfam" id="PF08240">
    <property type="entry name" value="ADH_N"/>
    <property type="match status" value="1"/>
</dbReference>
<dbReference type="AlphaFoldDB" id="A0A9W8MPP8"/>
<dbReference type="SMART" id="SM00829">
    <property type="entry name" value="PKS_ER"/>
    <property type="match status" value="1"/>
</dbReference>
<dbReference type="SUPFAM" id="SSF51735">
    <property type="entry name" value="NAD(P)-binding Rossmann-fold domains"/>
    <property type="match status" value="1"/>
</dbReference>
<comment type="caution">
    <text evidence="2">The sequence shown here is derived from an EMBL/GenBank/DDBJ whole genome shotgun (WGS) entry which is preliminary data.</text>
</comment>
<dbReference type="GO" id="GO:0016651">
    <property type="term" value="F:oxidoreductase activity, acting on NAD(P)H"/>
    <property type="evidence" value="ECO:0007669"/>
    <property type="project" value="InterPro"/>
</dbReference>
<accession>A0A9W8MPP8</accession>
<dbReference type="InterPro" id="IPR036291">
    <property type="entry name" value="NAD(P)-bd_dom_sf"/>
</dbReference>
<reference evidence="2" key="1">
    <citation type="submission" date="2022-06" db="EMBL/GenBank/DDBJ databases">
        <title>Genome Sequence of Candolleomyces eurysporus.</title>
        <authorList>
            <person name="Buettner E."/>
        </authorList>
    </citation>
    <scope>NUCLEOTIDE SEQUENCE</scope>
    <source>
        <strain evidence="2">VTCC 930004</strain>
    </source>
</reference>
<dbReference type="PANTHER" id="PTHR45348:SF2">
    <property type="entry name" value="ZINC-TYPE ALCOHOL DEHYDROGENASE-LIKE PROTEIN C2E1P3.01"/>
    <property type="match status" value="1"/>
</dbReference>
<dbReference type="InterPro" id="IPR013154">
    <property type="entry name" value="ADH-like_N"/>
</dbReference>
<dbReference type="Pfam" id="PF00107">
    <property type="entry name" value="ADH_zinc_N"/>
    <property type="match status" value="1"/>
</dbReference>
<dbReference type="Gene3D" id="3.40.50.720">
    <property type="entry name" value="NAD(P)-binding Rossmann-like Domain"/>
    <property type="match status" value="1"/>
</dbReference>